<feature type="region of interest" description="Disordered" evidence="8">
    <location>
        <begin position="812"/>
        <end position="835"/>
    </location>
</feature>
<evidence type="ECO:0000256" key="1">
    <source>
        <dbReference type="ARBA" id="ARBA00002738"/>
    </source>
</evidence>
<keyword evidence="9" id="KW-1133">Transmembrane helix</keyword>
<feature type="region of interest" description="Disordered" evidence="8">
    <location>
        <begin position="530"/>
        <end position="550"/>
    </location>
</feature>
<evidence type="ECO:0000259" key="10">
    <source>
        <dbReference type="SMART" id="SM01312"/>
    </source>
</evidence>
<feature type="region of interest" description="Disordered" evidence="8">
    <location>
        <begin position="408"/>
        <end position="448"/>
    </location>
</feature>
<evidence type="ECO:0000256" key="8">
    <source>
        <dbReference type="SAM" id="MobiDB-lite"/>
    </source>
</evidence>
<keyword evidence="6" id="KW-0963">Cytoplasm</keyword>
<reference evidence="11 12" key="1">
    <citation type="submission" date="2019-06" db="EMBL/GenBank/DDBJ databases">
        <title>A chromosomal-level reference genome of Carpinus fangiana (Coryloideae, Betulaceae).</title>
        <authorList>
            <person name="Yang X."/>
            <person name="Wang Z."/>
            <person name="Zhang L."/>
            <person name="Hao G."/>
            <person name="Liu J."/>
            <person name="Yang Y."/>
        </authorList>
    </citation>
    <scope>NUCLEOTIDE SEQUENCE [LARGE SCALE GENOMIC DNA]</scope>
    <source>
        <strain evidence="11">Cfa_2016G</strain>
        <tissue evidence="11">Leaf</tissue>
    </source>
</reference>
<dbReference type="SMART" id="SM01312">
    <property type="entry name" value="RTC4"/>
    <property type="match status" value="1"/>
</dbReference>
<evidence type="ECO:0000313" key="11">
    <source>
        <dbReference type="EMBL" id="KAB8698118.1"/>
    </source>
</evidence>
<feature type="domain" description="Restriction of telomere capping protein 4 C-terminal" evidence="10">
    <location>
        <begin position="692"/>
        <end position="815"/>
    </location>
</feature>
<evidence type="ECO:0000313" key="12">
    <source>
        <dbReference type="Proteomes" id="UP000327013"/>
    </source>
</evidence>
<keyword evidence="9" id="KW-0472">Membrane</keyword>
<accession>A0A5N6L3Q9</accession>
<feature type="compositionally biased region" description="Low complexity" evidence="8">
    <location>
        <begin position="586"/>
        <end position="598"/>
    </location>
</feature>
<organism evidence="11 12">
    <name type="scientific">Carpinus fangiana</name>
    <dbReference type="NCBI Taxonomy" id="176857"/>
    <lineage>
        <taxon>Eukaryota</taxon>
        <taxon>Viridiplantae</taxon>
        <taxon>Streptophyta</taxon>
        <taxon>Embryophyta</taxon>
        <taxon>Tracheophyta</taxon>
        <taxon>Spermatophyta</taxon>
        <taxon>Magnoliopsida</taxon>
        <taxon>eudicotyledons</taxon>
        <taxon>Gunneridae</taxon>
        <taxon>Pentapetalae</taxon>
        <taxon>rosids</taxon>
        <taxon>fabids</taxon>
        <taxon>Fagales</taxon>
        <taxon>Betulaceae</taxon>
        <taxon>Carpinus</taxon>
    </lineage>
</organism>
<evidence type="ECO:0000256" key="3">
    <source>
        <dbReference type="ARBA" id="ARBA00004496"/>
    </source>
</evidence>
<dbReference type="EMBL" id="VIBQ01000089">
    <property type="protein sequence ID" value="KAB8698118.1"/>
    <property type="molecule type" value="Genomic_DNA"/>
</dbReference>
<name>A0A5N6L3Q9_9ROSI</name>
<gene>
    <name evidence="11" type="ORF">FH972_026368</name>
</gene>
<evidence type="ECO:0000256" key="4">
    <source>
        <dbReference type="ARBA" id="ARBA00009461"/>
    </source>
</evidence>
<comment type="caution">
    <text evidence="11">The sequence shown here is derived from an EMBL/GenBank/DDBJ whole genome shotgun (WGS) entry which is preliminary data.</text>
</comment>
<keyword evidence="7" id="KW-0539">Nucleus</keyword>
<keyword evidence="12" id="KW-1185">Reference proteome</keyword>
<sequence>MPLGDVEDDHLRRLCGVLWSWEFCLSCQANGSCSEGACPWQRAKHLQAFFRHFKTTTASYDSIEGPRGKAAIWSLEELFRALVVVQQNPRLTRKEMLEKVFGQSDDQFEPHQAKKGLALNTIVQIGLMTNCAAQEQALVMLESGLYGTPWHEAQSLVDFMESSFPKVEDEPHDQKSSNTLEFDSSVTAWRLKKEAGLSLQPTDNIRNHLRLDRKNNVVEVFHHTGFLKEQLRLSKNFPADLTTAEFLERGALPRQLILETLRTLQKVLFPQEDQKCRSFLHSLCSRYDFDRDCQRFEWTALRNEDEKDLSYRYWLERLEDLKQELENPRPKGLLEEWLERRSHPRYVMLATLVGVIIAIVLGAAGLAVSSYQAWIAYNAWKHPVPAPRTSAHASVVLQRRNVKPLLSIVGGKSTLPTTKPRQPSPEDVDASPKSTDTEDERPVPPFSKTVANTAVTGRKRKAPTNDRISKSKKKGVLLGQDQRHATTVAQAITVVDGPEDDDLELFPEHAMSSQRMKKARKYGSSQTVPNLHVLPKNKQNTARQEASGFKPQFHVPIPLLASPRSSASNTFIISRSSPPIPDAAHSSSALLSSSESPLSSPPPTPELEKANTTLVGGRIMIPCPLCRTLVQQASLEVFNNGNGLRWKDKMAFCQAHKQQDAKEQRSGRLYPDVDWSALPNRLLNLHPTIEAILERRKDSFYRNMLDESVTSGQARNAFRAVEDDGQANSVPGYYGLRGARMMQESILAAFAPKIRRLASRDKAMPRTGPAGYVQAVLAPEMAVMLVMQDFPGADEERARTILAESAEIGKMLADADDDTRSGKTTFRNDNDDNDD</sequence>
<evidence type="ECO:0000256" key="7">
    <source>
        <dbReference type="ARBA" id="ARBA00023242"/>
    </source>
</evidence>
<dbReference type="GO" id="GO:0005737">
    <property type="term" value="C:cytoplasm"/>
    <property type="evidence" value="ECO:0007669"/>
    <property type="project" value="UniProtKB-SubCell"/>
</dbReference>
<dbReference type="PANTHER" id="PTHR41391:SF1">
    <property type="entry name" value="RESTRICTION OF TELOMERE CAPPING PROTEIN 4"/>
    <property type="match status" value="1"/>
</dbReference>
<dbReference type="OrthoDB" id="5428890at2759"/>
<keyword evidence="9" id="KW-0812">Transmembrane</keyword>
<evidence type="ECO:0000256" key="6">
    <source>
        <dbReference type="ARBA" id="ARBA00022490"/>
    </source>
</evidence>
<feature type="compositionally biased region" description="Basic and acidic residues" evidence="8">
    <location>
        <begin position="818"/>
        <end position="835"/>
    </location>
</feature>
<dbReference type="Proteomes" id="UP000327013">
    <property type="component" value="Unassembled WGS sequence"/>
</dbReference>
<feature type="region of interest" description="Disordered" evidence="8">
    <location>
        <begin position="582"/>
        <end position="609"/>
    </location>
</feature>
<dbReference type="Pfam" id="PF14474">
    <property type="entry name" value="RTC4"/>
    <property type="match status" value="1"/>
</dbReference>
<dbReference type="InterPro" id="IPR039024">
    <property type="entry name" value="RTC4"/>
</dbReference>
<dbReference type="GO" id="GO:0005634">
    <property type="term" value="C:nucleus"/>
    <property type="evidence" value="ECO:0007669"/>
    <property type="project" value="UniProtKB-SubCell"/>
</dbReference>
<dbReference type="InterPro" id="IPR028094">
    <property type="entry name" value="RTC4_C"/>
</dbReference>
<evidence type="ECO:0000256" key="9">
    <source>
        <dbReference type="SAM" id="Phobius"/>
    </source>
</evidence>
<comment type="function">
    <text evidence="1">May be involved in a process influencing telomere capping.</text>
</comment>
<protein>
    <recommendedName>
        <fullName evidence="5">Restriction of telomere capping protein 4</fullName>
    </recommendedName>
</protein>
<dbReference type="AlphaFoldDB" id="A0A5N6L3Q9"/>
<dbReference type="PANTHER" id="PTHR41391">
    <property type="entry name" value="RESTRICTION OF TELOMERE CAPPING PROTEIN 4"/>
    <property type="match status" value="1"/>
</dbReference>
<feature type="transmembrane region" description="Helical" evidence="9">
    <location>
        <begin position="346"/>
        <end position="368"/>
    </location>
</feature>
<evidence type="ECO:0000256" key="2">
    <source>
        <dbReference type="ARBA" id="ARBA00004123"/>
    </source>
</evidence>
<evidence type="ECO:0000256" key="5">
    <source>
        <dbReference type="ARBA" id="ARBA00015162"/>
    </source>
</evidence>
<comment type="similarity">
    <text evidence="4">Belongs to the RTC4 family.</text>
</comment>
<proteinExistence type="inferred from homology"/>
<comment type="subcellular location">
    <subcellularLocation>
        <location evidence="3">Cytoplasm</location>
    </subcellularLocation>
    <subcellularLocation>
        <location evidence="2">Nucleus</location>
    </subcellularLocation>
</comment>